<dbReference type="OrthoDB" id="3534790at2759"/>
<organism evidence="2 3">
    <name type="scientific">Botrytis fragariae</name>
    <dbReference type="NCBI Taxonomy" id="1964551"/>
    <lineage>
        <taxon>Eukaryota</taxon>
        <taxon>Fungi</taxon>
        <taxon>Dikarya</taxon>
        <taxon>Ascomycota</taxon>
        <taxon>Pezizomycotina</taxon>
        <taxon>Leotiomycetes</taxon>
        <taxon>Helotiales</taxon>
        <taxon>Sclerotiniaceae</taxon>
        <taxon>Botrytis</taxon>
    </lineage>
</organism>
<name>A0A8H6B0U2_9HELO</name>
<dbReference type="Proteomes" id="UP000531561">
    <property type="component" value="Unassembled WGS sequence"/>
</dbReference>
<comment type="caution">
    <text evidence="2">The sequence shown here is derived from an EMBL/GenBank/DDBJ whole genome shotgun (WGS) entry which is preliminary data.</text>
</comment>
<dbReference type="AlphaFoldDB" id="A0A8H6B0U2"/>
<evidence type="ECO:0000313" key="3">
    <source>
        <dbReference type="Proteomes" id="UP000531561"/>
    </source>
</evidence>
<accession>A0A8H6B0U2</accession>
<evidence type="ECO:0000256" key="1">
    <source>
        <dbReference type="SAM" id="MobiDB-lite"/>
    </source>
</evidence>
<evidence type="ECO:0000313" key="2">
    <source>
        <dbReference type="EMBL" id="KAF5877331.1"/>
    </source>
</evidence>
<protein>
    <submittedName>
        <fullName evidence="2">Uncharacterized protein</fullName>
    </submittedName>
</protein>
<gene>
    <name evidence="2" type="ORF">Bfra_001698</name>
</gene>
<sequence>MAATSGREQRDDRSTNGTDASRHSFYENNSADDKRESYNARYDTSDHPGNGERNLYESRDREQGK</sequence>
<dbReference type="RefSeq" id="XP_037196277.1">
    <property type="nucleotide sequence ID" value="XM_037332123.1"/>
</dbReference>
<dbReference type="GeneID" id="59255815"/>
<feature type="region of interest" description="Disordered" evidence="1">
    <location>
        <begin position="1"/>
        <end position="65"/>
    </location>
</feature>
<reference evidence="2 3" key="1">
    <citation type="journal article" date="2020" name="Phytopathology">
        <title>A high-quality genome resource of Botrytis fragariae, a new and rapidly spreading fungal pathogen causing strawberry gray mold in the U.S.A.</title>
        <authorList>
            <person name="Wu Y."/>
            <person name="Saski C.A."/>
            <person name="Schnabel G."/>
            <person name="Xiao S."/>
            <person name="Hu M."/>
        </authorList>
    </citation>
    <scope>NUCLEOTIDE SEQUENCE [LARGE SCALE GENOMIC DNA]</scope>
    <source>
        <strain evidence="2 3">BVB16</strain>
    </source>
</reference>
<proteinExistence type="predicted"/>
<keyword evidence="3" id="KW-1185">Reference proteome</keyword>
<dbReference type="EMBL" id="JABFCT010000003">
    <property type="protein sequence ID" value="KAF5877331.1"/>
    <property type="molecule type" value="Genomic_DNA"/>
</dbReference>
<feature type="compositionally biased region" description="Basic and acidic residues" evidence="1">
    <location>
        <begin position="7"/>
        <end position="65"/>
    </location>
</feature>